<accession>A0AAJ5ZCI4</accession>
<reference evidence="3" key="3">
    <citation type="submission" date="2023-06" db="EMBL/GenBank/DDBJ databases">
        <title>Pangenomics reveal diversification of enzyme families and niche specialization in globally abundant SAR202 bacteria.</title>
        <authorList>
            <person name="Saw J.H.W."/>
        </authorList>
    </citation>
    <scope>NUCLEOTIDE SEQUENCE [LARGE SCALE GENOMIC DNA]</scope>
    <source>
        <strain evidence="3">JH1073</strain>
    </source>
</reference>
<dbReference type="PANTHER" id="PTHR12993:SF11">
    <property type="entry name" value="N-ACETYLGLUCOSAMINYL-PHOSPHATIDYLINOSITOL DE-N-ACETYLASE"/>
    <property type="match status" value="1"/>
</dbReference>
<dbReference type="EMBL" id="WMBE01000002">
    <property type="protein sequence ID" value="MDG0867072.1"/>
    <property type="molecule type" value="Genomic_DNA"/>
</dbReference>
<dbReference type="PANTHER" id="PTHR12993">
    <property type="entry name" value="N-ACETYLGLUCOSAMINYL-PHOSPHATIDYLINOSITOL DE-N-ACETYLASE-RELATED"/>
    <property type="match status" value="1"/>
</dbReference>
<dbReference type="SUPFAM" id="SSF102588">
    <property type="entry name" value="LmbE-like"/>
    <property type="match status" value="1"/>
</dbReference>
<dbReference type="Gene3D" id="3.40.50.10320">
    <property type="entry name" value="LmbE-like"/>
    <property type="match status" value="1"/>
</dbReference>
<dbReference type="Proteomes" id="UP001321249">
    <property type="component" value="Unassembled WGS sequence"/>
</dbReference>
<evidence type="ECO:0000313" key="4">
    <source>
        <dbReference type="Proteomes" id="UP001321249"/>
    </source>
</evidence>
<reference evidence="2" key="2">
    <citation type="journal article" date="2023" name="Nat. Commun.">
        <title>Cultivation of marine bacteria of the SAR202 clade.</title>
        <authorList>
            <person name="Lim Y."/>
            <person name="Seo J.H."/>
            <person name="Giovannoni S.J."/>
            <person name="Kang I."/>
            <person name="Cho J.C."/>
        </authorList>
    </citation>
    <scope>NUCLEOTIDE SEQUENCE</scope>
    <source>
        <strain evidence="2">JH1073</strain>
    </source>
</reference>
<evidence type="ECO:0000313" key="3">
    <source>
        <dbReference type="Proteomes" id="UP001219901"/>
    </source>
</evidence>
<proteinExistence type="predicted"/>
<evidence type="ECO:0000313" key="2">
    <source>
        <dbReference type="EMBL" id="WFG38485.1"/>
    </source>
</evidence>
<keyword evidence="3" id="KW-1185">Reference proteome</keyword>
<dbReference type="GO" id="GO:0016811">
    <property type="term" value="F:hydrolase activity, acting on carbon-nitrogen (but not peptide) bonds, in linear amides"/>
    <property type="evidence" value="ECO:0007669"/>
    <property type="project" value="TreeGrafter"/>
</dbReference>
<protein>
    <recommendedName>
        <fullName evidence="5">GlcNAc-PI de-N-acetylase</fullName>
    </recommendedName>
</protein>
<dbReference type="InterPro" id="IPR003737">
    <property type="entry name" value="GlcNAc_PI_deacetylase-related"/>
</dbReference>
<dbReference type="EMBL" id="CP046147">
    <property type="protein sequence ID" value="WFG38485.1"/>
    <property type="molecule type" value="Genomic_DNA"/>
</dbReference>
<reference evidence="3 4" key="1">
    <citation type="submission" date="2019-11" db="EMBL/GenBank/DDBJ databases">
        <authorList>
            <person name="Cho J.-C."/>
        </authorList>
    </citation>
    <scope>NUCLEOTIDE SEQUENCE [LARGE SCALE GENOMIC DNA]</scope>
    <source>
        <strain evidence="2 3">JH1073</strain>
        <strain evidence="1 4">JH702</strain>
    </source>
</reference>
<dbReference type="AlphaFoldDB" id="A0AAJ5ZCI4"/>
<evidence type="ECO:0000313" key="1">
    <source>
        <dbReference type="EMBL" id="MDG0867072.1"/>
    </source>
</evidence>
<dbReference type="Pfam" id="PF02585">
    <property type="entry name" value="PIG-L"/>
    <property type="match status" value="1"/>
</dbReference>
<organism evidence="2 3">
    <name type="scientific">Candidatus Lucifugimonas marina</name>
    <dbReference type="NCBI Taxonomy" id="3038979"/>
    <lineage>
        <taxon>Bacteria</taxon>
        <taxon>Bacillati</taxon>
        <taxon>Chloroflexota</taxon>
        <taxon>Dehalococcoidia</taxon>
        <taxon>SAR202 cluster</taxon>
        <taxon>Candidatus Lucifugimonadales</taxon>
        <taxon>Candidatus Lucifugimonadaceae</taxon>
        <taxon>Candidatus Lucifugimonas</taxon>
    </lineage>
</organism>
<name>A0AAJ5ZCI4_9CHLR</name>
<dbReference type="Proteomes" id="UP001219901">
    <property type="component" value="Chromosome"/>
</dbReference>
<dbReference type="InterPro" id="IPR024078">
    <property type="entry name" value="LmbE-like_dom_sf"/>
</dbReference>
<evidence type="ECO:0008006" key="5">
    <source>
        <dbReference type="Google" id="ProtNLM"/>
    </source>
</evidence>
<sequence>MGAFVASDSKTVNSERRLLCVVAHPDDETFGSGSTLIKYAAEGASVFTSCATRGDVGEIADRSDATPETLSAVREQEYYDAGKVMGVKQSILYGFRDSGMAGSPDNDHPNAYIKVPMDEVVAKVVDTIRELKPQVVFTFDEGGGYGHPDHIHASEATKLAYFAAGDPSYEGSTLEPWKPSKLYYHGFPRSMMRKWFAAFAEADPDSDLAKLDPEEMGVPDETLTTELDISAHAETRRKAIEVHQTQYSPLDRMPSPELEADFLNTDFFIRVDPPLADGESGIVETDLFEGLGI</sequence>
<gene>
    <name evidence="1" type="ORF">GKO46_08295</name>
    <name evidence="2" type="ORF">GKO48_02300</name>
</gene>